<organism evidence="12 13">
    <name type="scientific">Esox lucius</name>
    <name type="common">Northern pike</name>
    <dbReference type="NCBI Taxonomy" id="8010"/>
    <lineage>
        <taxon>Eukaryota</taxon>
        <taxon>Metazoa</taxon>
        <taxon>Chordata</taxon>
        <taxon>Craniata</taxon>
        <taxon>Vertebrata</taxon>
        <taxon>Euteleostomi</taxon>
        <taxon>Actinopterygii</taxon>
        <taxon>Neopterygii</taxon>
        <taxon>Teleostei</taxon>
        <taxon>Protacanthopterygii</taxon>
        <taxon>Esociformes</taxon>
        <taxon>Esocidae</taxon>
        <taxon>Esox</taxon>
    </lineage>
</organism>
<evidence type="ECO:0000256" key="4">
    <source>
        <dbReference type="ARBA" id="ARBA00022691"/>
    </source>
</evidence>
<dbReference type="PROSITE" id="PS51675">
    <property type="entry name" value="SAM_MT_TRM10"/>
    <property type="match status" value="1"/>
</dbReference>
<keyword evidence="13" id="KW-1185">Reference proteome</keyword>
<dbReference type="CDD" id="cd18100">
    <property type="entry name" value="Trm10euk_B"/>
    <property type="match status" value="1"/>
</dbReference>
<evidence type="ECO:0000259" key="11">
    <source>
        <dbReference type="PROSITE" id="PS51675"/>
    </source>
</evidence>
<reference evidence="12" key="3">
    <citation type="submission" date="2025-08" db="UniProtKB">
        <authorList>
            <consortium name="Ensembl"/>
        </authorList>
    </citation>
    <scope>IDENTIFICATION</scope>
</reference>
<dbReference type="Bgee" id="ENSELUG00000004357">
    <property type="expression patterns" value="Expressed in stomach and 14 other cell types or tissues"/>
</dbReference>
<dbReference type="InParanoid" id="A0A3P8XEL8"/>
<proteinExistence type="predicted"/>
<dbReference type="FunCoup" id="A0A3P8XEL8">
    <property type="interactions" value="202"/>
</dbReference>
<keyword evidence="2" id="KW-0489">Methyltransferase</keyword>
<evidence type="ECO:0000256" key="3">
    <source>
        <dbReference type="ARBA" id="ARBA00022679"/>
    </source>
</evidence>
<feature type="domain" description="SAM-dependent MTase TRM10-type" evidence="11">
    <location>
        <begin position="105"/>
        <end position="302"/>
    </location>
</feature>
<evidence type="ECO:0000256" key="7">
    <source>
        <dbReference type="ARBA" id="ARBA00035712"/>
    </source>
</evidence>
<dbReference type="KEGG" id="els:105026753"/>
<dbReference type="AlphaFoldDB" id="A0A3P8XEL8"/>
<dbReference type="PANTHER" id="PTHR13563">
    <property type="entry name" value="TRNA (GUANINE-9-) METHYLTRANSFERASE"/>
    <property type="match status" value="1"/>
</dbReference>
<comment type="catalytic activity">
    <reaction evidence="10">
        <text>guanosine(9) in tRNA + S-adenosyl-L-methionine = N(1)-methylguanosine(9) in tRNA + S-adenosyl-L-homocysteine + H(+)</text>
        <dbReference type="Rhea" id="RHEA:43156"/>
        <dbReference type="Rhea" id="RHEA-COMP:10367"/>
        <dbReference type="Rhea" id="RHEA-COMP:10368"/>
        <dbReference type="ChEBI" id="CHEBI:15378"/>
        <dbReference type="ChEBI" id="CHEBI:57856"/>
        <dbReference type="ChEBI" id="CHEBI:59789"/>
        <dbReference type="ChEBI" id="CHEBI:73542"/>
        <dbReference type="ChEBI" id="CHEBI:74269"/>
        <dbReference type="EC" id="2.1.1.221"/>
    </reaction>
</comment>
<evidence type="ECO:0000256" key="10">
    <source>
        <dbReference type="ARBA" id="ARBA00048434"/>
    </source>
</evidence>
<dbReference type="RefSeq" id="XP_010896719.1">
    <property type="nucleotide sequence ID" value="XM_010898417.4"/>
</dbReference>
<dbReference type="PANTHER" id="PTHR13563:SF19">
    <property type="entry name" value="TRNA METHYLTRANSFERASE 10 HOMOLOG B"/>
    <property type="match status" value="1"/>
</dbReference>
<dbReference type="InterPro" id="IPR038459">
    <property type="entry name" value="MT_TRM10-typ_sf"/>
</dbReference>
<evidence type="ECO:0000256" key="2">
    <source>
        <dbReference type="ARBA" id="ARBA00022603"/>
    </source>
</evidence>
<dbReference type="Proteomes" id="UP000265140">
    <property type="component" value="Chromosome 24"/>
</dbReference>
<name>A0A3P8XEL8_ESOLU</name>
<keyword evidence="4" id="KW-0949">S-adenosyl-L-methionine</keyword>
<reference evidence="13" key="1">
    <citation type="journal article" date="2014" name="PLoS ONE">
        <title>The genome and linkage map of the northern pike (Esox lucius): conserved synteny revealed between the salmonid sister group and the Neoteleostei.</title>
        <authorList>
            <person name="Rondeau E.B."/>
            <person name="Minkley D.R."/>
            <person name="Leong J.S."/>
            <person name="Messmer A.M."/>
            <person name="Jantzen J.R."/>
            <person name="von Schalburg K.R."/>
            <person name="Lemon C."/>
            <person name="Bird N.H."/>
            <person name="Koop B.F."/>
        </authorList>
    </citation>
    <scope>NUCLEOTIDE SEQUENCE</scope>
</reference>
<gene>
    <name evidence="12" type="primary">TRMT10B</name>
</gene>
<dbReference type="InterPro" id="IPR028564">
    <property type="entry name" value="MT_TRM10-typ"/>
</dbReference>
<evidence type="ECO:0000256" key="6">
    <source>
        <dbReference type="ARBA" id="ARBA00035688"/>
    </source>
</evidence>
<dbReference type="CTD" id="158234"/>
<dbReference type="GO" id="GO:0005654">
    <property type="term" value="C:nucleoplasm"/>
    <property type="evidence" value="ECO:0007669"/>
    <property type="project" value="TreeGrafter"/>
</dbReference>
<dbReference type="GO" id="GO:0000049">
    <property type="term" value="F:tRNA binding"/>
    <property type="evidence" value="ECO:0007669"/>
    <property type="project" value="TreeGrafter"/>
</dbReference>
<dbReference type="InterPro" id="IPR007356">
    <property type="entry name" value="tRNA_m1G_MeTrfase_euk"/>
</dbReference>
<dbReference type="GO" id="GO:0002939">
    <property type="term" value="P:tRNA N1-guanine methylation"/>
    <property type="evidence" value="ECO:0007669"/>
    <property type="project" value="TreeGrafter"/>
</dbReference>
<sequence>MCSVPFEDGLERGTRQLNTDSMLTEVFETLHIDLEARECGGRAVREDTLYSRNVWRKQVHWEYKQAAKKSKRKEEKIKRKINRDQKSGTEVDNCQLSKRVIKAITRDRMAKALAAGPKLCIDLSMTDCMSHKEISRLAGQIRRLYGSNRKAPRPFHLFLTDLREDSQLYTECLRVNDGFLHYMMDMTKDSCLDLFSPDDIVYLTPDAEEALESMDADHVYVLGGLVDESIKKKMSYQRAQELRVRTARLPIDEYMVKRTNDKNFHSKVLAINQVFDILLGFFDTGSWTNALDLWFPPGKGYVVAPHVLRCQCSDCQVVTLA</sequence>
<evidence type="ECO:0000256" key="9">
    <source>
        <dbReference type="ARBA" id="ARBA00045240"/>
    </source>
</evidence>
<reference evidence="12" key="2">
    <citation type="submission" date="2020-02" db="EMBL/GenBank/DDBJ databases">
        <title>Esox lucius (northern pike) genome, fEsoLuc1, primary haplotype.</title>
        <authorList>
            <person name="Myers G."/>
            <person name="Karagic N."/>
            <person name="Meyer A."/>
            <person name="Pippel M."/>
            <person name="Reichard M."/>
            <person name="Winkler S."/>
            <person name="Tracey A."/>
            <person name="Sims Y."/>
            <person name="Howe K."/>
            <person name="Rhie A."/>
            <person name="Formenti G."/>
            <person name="Durbin R."/>
            <person name="Fedrigo O."/>
            <person name="Jarvis E.D."/>
        </authorList>
    </citation>
    <scope>NUCLEOTIDE SEQUENCE [LARGE SCALE GENOMIC DNA]</scope>
</reference>
<protein>
    <recommendedName>
        <fullName evidence="6">tRNA methyltransferase 10 homolog B</fullName>
        <ecNumber evidence="1">2.1.1.221</ecNumber>
    </recommendedName>
    <alternativeName>
        <fullName evidence="7">RNA (guanine-9-)-methyltransferase domain-containing protein 3</fullName>
    </alternativeName>
    <alternativeName>
        <fullName evidence="8">tRNA (guanine(9)-N(1))-methyltransferase TRMT10B</fullName>
    </alternativeName>
</protein>
<dbReference type="GeneTree" id="ENSGT00530000063169"/>
<dbReference type="InterPro" id="IPR047911">
    <property type="entry name" value="Trm10_B_MTase_dom"/>
</dbReference>
<dbReference type="GeneID" id="105026753"/>
<keyword evidence="5" id="KW-0175">Coiled coil</keyword>
<dbReference type="OrthoDB" id="278300at2759"/>
<dbReference type="GO" id="GO:0052905">
    <property type="term" value="F:tRNA (guanosine(9)-N1)-methyltransferase activity"/>
    <property type="evidence" value="ECO:0007669"/>
    <property type="project" value="UniProtKB-EC"/>
</dbReference>
<comment type="function">
    <text evidence="9">S-adenosyl-L-methionine-dependent guanine N(1)-methyltransferase that catalyzes the formation of N(1)-methylguanine at position 9 (m1G9) in tRNAs. Probably not able to catalyze formation of N(1)-methyladenine at position 9 (m1A9) in tRNAs.</text>
</comment>
<reference evidence="12" key="4">
    <citation type="submission" date="2025-09" db="UniProtKB">
        <authorList>
            <consortium name="Ensembl"/>
        </authorList>
    </citation>
    <scope>IDENTIFICATION</scope>
</reference>
<accession>A0A3P8XEL8</accession>
<dbReference type="EC" id="2.1.1.221" evidence="1"/>
<keyword evidence="3" id="KW-0808">Transferase</keyword>
<dbReference type="Ensembl" id="ENSELUT00000014652.3">
    <property type="protein sequence ID" value="ENSELUP00000003061.1"/>
    <property type="gene ID" value="ENSELUG00000004357.3"/>
</dbReference>
<evidence type="ECO:0000313" key="12">
    <source>
        <dbReference type="Ensembl" id="ENSELUP00000003061.1"/>
    </source>
</evidence>
<evidence type="ECO:0000313" key="13">
    <source>
        <dbReference type="Proteomes" id="UP000265140"/>
    </source>
</evidence>
<evidence type="ECO:0000256" key="8">
    <source>
        <dbReference type="ARBA" id="ARBA00035725"/>
    </source>
</evidence>
<evidence type="ECO:0000256" key="5">
    <source>
        <dbReference type="ARBA" id="ARBA00023054"/>
    </source>
</evidence>
<dbReference type="Gene3D" id="3.40.1280.30">
    <property type="match status" value="1"/>
</dbReference>
<evidence type="ECO:0000256" key="1">
    <source>
        <dbReference type="ARBA" id="ARBA00012797"/>
    </source>
</evidence>
<dbReference type="STRING" id="8010.ENSELUP00000003061"/>
<dbReference type="OMA" id="ALQAWFP"/>